<evidence type="ECO:0000256" key="11">
    <source>
        <dbReference type="RuleBase" id="RU000461"/>
    </source>
</evidence>
<evidence type="ECO:0000256" key="3">
    <source>
        <dbReference type="ARBA" id="ARBA00010617"/>
    </source>
</evidence>
<keyword evidence="5 10" id="KW-0479">Metal-binding</keyword>
<keyword evidence="12" id="KW-0812">Transmembrane</keyword>
<dbReference type="Pfam" id="PF00067">
    <property type="entry name" value="p450"/>
    <property type="match status" value="1"/>
</dbReference>
<evidence type="ECO:0000256" key="2">
    <source>
        <dbReference type="ARBA" id="ARBA00004406"/>
    </source>
</evidence>
<dbReference type="SUPFAM" id="SSF48264">
    <property type="entry name" value="Cytochrome P450"/>
    <property type="match status" value="1"/>
</dbReference>
<evidence type="ECO:0000256" key="8">
    <source>
        <dbReference type="ARBA" id="ARBA00023004"/>
    </source>
</evidence>
<keyword evidence="8 10" id="KW-0408">Iron</keyword>
<organism evidence="13 14">
    <name type="scientific">Lymnaea stagnalis</name>
    <name type="common">Great pond snail</name>
    <name type="synonym">Helix stagnalis</name>
    <dbReference type="NCBI Taxonomy" id="6523"/>
    <lineage>
        <taxon>Eukaryota</taxon>
        <taxon>Metazoa</taxon>
        <taxon>Spiralia</taxon>
        <taxon>Lophotrochozoa</taxon>
        <taxon>Mollusca</taxon>
        <taxon>Gastropoda</taxon>
        <taxon>Heterobranchia</taxon>
        <taxon>Euthyneura</taxon>
        <taxon>Panpulmonata</taxon>
        <taxon>Hygrophila</taxon>
        <taxon>Lymnaeoidea</taxon>
        <taxon>Lymnaeidae</taxon>
        <taxon>Lymnaea</taxon>
    </lineage>
</organism>
<comment type="function">
    <text evidence="9">Cytochromes P450 are a group of heme-thiolate monooxygenases. They oxidize a variety of structurally unrelated compounds, including steroids, fatty acids, and xenobiotics.</text>
</comment>
<keyword evidence="12" id="KW-1133">Transmembrane helix</keyword>
<dbReference type="PROSITE" id="PS00086">
    <property type="entry name" value="CYTOCHROME_P450"/>
    <property type="match status" value="1"/>
</dbReference>
<dbReference type="GO" id="GO:0016705">
    <property type="term" value="F:oxidoreductase activity, acting on paired donors, with incorporation or reduction of molecular oxygen"/>
    <property type="evidence" value="ECO:0007669"/>
    <property type="project" value="InterPro"/>
</dbReference>
<dbReference type="AlphaFoldDB" id="A0AAV2IE28"/>
<dbReference type="InterPro" id="IPR017972">
    <property type="entry name" value="Cyt_P450_CS"/>
</dbReference>
<name>A0AAV2IE28_LYMST</name>
<evidence type="ECO:0000313" key="13">
    <source>
        <dbReference type="EMBL" id="CAL1545142.1"/>
    </source>
</evidence>
<keyword evidence="11" id="KW-0503">Monooxygenase</keyword>
<keyword evidence="6" id="KW-0492">Microsome</keyword>
<keyword evidence="6" id="KW-0256">Endoplasmic reticulum</keyword>
<keyword evidence="7 11" id="KW-0560">Oxidoreductase</keyword>
<evidence type="ECO:0000256" key="7">
    <source>
        <dbReference type="ARBA" id="ARBA00023002"/>
    </source>
</evidence>
<dbReference type="FunFam" id="1.10.630.10:FF:000042">
    <property type="entry name" value="Cytochrome P450"/>
    <property type="match status" value="1"/>
</dbReference>
<evidence type="ECO:0000256" key="6">
    <source>
        <dbReference type="ARBA" id="ARBA00022848"/>
    </source>
</evidence>
<evidence type="ECO:0000256" key="5">
    <source>
        <dbReference type="ARBA" id="ARBA00022723"/>
    </source>
</evidence>
<evidence type="ECO:0000256" key="4">
    <source>
        <dbReference type="ARBA" id="ARBA00022617"/>
    </source>
</evidence>
<dbReference type="GO" id="GO:0020037">
    <property type="term" value="F:heme binding"/>
    <property type="evidence" value="ECO:0007669"/>
    <property type="project" value="InterPro"/>
</dbReference>
<dbReference type="Gene3D" id="1.10.630.10">
    <property type="entry name" value="Cytochrome P450"/>
    <property type="match status" value="1"/>
</dbReference>
<gene>
    <name evidence="13" type="ORF">GSLYS_00018625001</name>
</gene>
<dbReference type="Proteomes" id="UP001497497">
    <property type="component" value="Unassembled WGS sequence"/>
</dbReference>
<evidence type="ECO:0000256" key="12">
    <source>
        <dbReference type="SAM" id="Phobius"/>
    </source>
</evidence>
<dbReference type="EMBL" id="CAXITT010000681">
    <property type="protein sequence ID" value="CAL1545142.1"/>
    <property type="molecule type" value="Genomic_DNA"/>
</dbReference>
<keyword evidence="4 10" id="KW-0349">Heme</keyword>
<evidence type="ECO:0000256" key="9">
    <source>
        <dbReference type="ARBA" id="ARBA00043906"/>
    </source>
</evidence>
<dbReference type="InterPro" id="IPR036396">
    <property type="entry name" value="Cyt_P450_sf"/>
</dbReference>
<dbReference type="InterPro" id="IPR001128">
    <property type="entry name" value="Cyt_P450"/>
</dbReference>
<reference evidence="13 14" key="1">
    <citation type="submission" date="2024-04" db="EMBL/GenBank/DDBJ databases">
        <authorList>
            <consortium name="Genoscope - CEA"/>
            <person name="William W."/>
        </authorList>
    </citation>
    <scope>NUCLEOTIDE SEQUENCE [LARGE SCALE GENOMIC DNA]</scope>
</reference>
<dbReference type="InterPro" id="IPR050705">
    <property type="entry name" value="Cytochrome_P450_3A"/>
</dbReference>
<keyword evidence="12" id="KW-0472">Membrane</keyword>
<dbReference type="PRINTS" id="PR00463">
    <property type="entry name" value="EP450I"/>
</dbReference>
<dbReference type="PANTHER" id="PTHR24302:SF15">
    <property type="entry name" value="FATTY-ACID PEROXYGENASE"/>
    <property type="match status" value="1"/>
</dbReference>
<proteinExistence type="inferred from homology"/>
<evidence type="ECO:0000256" key="1">
    <source>
        <dbReference type="ARBA" id="ARBA00004174"/>
    </source>
</evidence>
<keyword evidence="14" id="KW-1185">Reference proteome</keyword>
<evidence type="ECO:0000256" key="10">
    <source>
        <dbReference type="PIRSR" id="PIRSR602401-1"/>
    </source>
</evidence>
<comment type="caution">
    <text evidence="13">The sequence shown here is derived from an EMBL/GenBank/DDBJ whole genome shotgun (WGS) entry which is preliminary data.</text>
</comment>
<dbReference type="PRINTS" id="PR00385">
    <property type="entry name" value="P450"/>
</dbReference>
<dbReference type="GO" id="GO:0005506">
    <property type="term" value="F:iron ion binding"/>
    <property type="evidence" value="ECO:0007669"/>
    <property type="project" value="InterPro"/>
</dbReference>
<accession>A0AAV2IE28</accession>
<comment type="similarity">
    <text evidence="3 11">Belongs to the cytochrome P450 family.</text>
</comment>
<dbReference type="PANTHER" id="PTHR24302">
    <property type="entry name" value="CYTOCHROME P450 FAMILY 3"/>
    <property type="match status" value="1"/>
</dbReference>
<evidence type="ECO:0008006" key="15">
    <source>
        <dbReference type="Google" id="ProtNLM"/>
    </source>
</evidence>
<protein>
    <recommendedName>
        <fullName evidence="15">Cytochrome P450</fullName>
    </recommendedName>
</protein>
<feature type="transmembrane region" description="Helical" evidence="12">
    <location>
        <begin position="7"/>
        <end position="25"/>
    </location>
</feature>
<dbReference type="InterPro" id="IPR002401">
    <property type="entry name" value="Cyt_P450_E_grp-I"/>
</dbReference>
<comment type="cofactor">
    <cofactor evidence="10">
        <name>heme</name>
        <dbReference type="ChEBI" id="CHEBI:30413"/>
    </cofactor>
</comment>
<dbReference type="GO" id="GO:0008395">
    <property type="term" value="F:steroid hydroxylase activity"/>
    <property type="evidence" value="ECO:0007669"/>
    <property type="project" value="TreeGrafter"/>
</dbReference>
<dbReference type="CDD" id="cd11055">
    <property type="entry name" value="CYP3A-like"/>
    <property type="match status" value="1"/>
</dbReference>
<comment type="subcellular location">
    <subcellularLocation>
        <location evidence="2">Endoplasmic reticulum membrane</location>
        <topology evidence="2">Peripheral membrane protein</topology>
    </subcellularLocation>
    <subcellularLocation>
        <location evidence="1">Microsome membrane</location>
        <topology evidence="1">Peripheral membrane protein</topology>
    </subcellularLocation>
</comment>
<sequence>METVIEGHVWIVLIVCALILFYTYGKSPLYVWKTLGVPGPEPTVFFGNIHQLFDARVGVRHSVKQWQKQYGRIFGIYFFRKPVIVVTEPEALKQIFVKDFNVFVDRFFVGDGRLQHRIIQRTVFFSQGATWRRLRKMMTPSFSSGKLKSLSPYINRTAHSLSDHAVTYAKQGKHLDAKVVFGAYALDVIAGTAFGLDLDSQSDHAAPFIRHAKSLMTIDKVVQLKLTLVGMFPAVIPLFRALKIGYFKRRDIKFFSDNLQALIAERITSGKSNADFLQLLMEAEFDSSDPDSADKKLTSEEVAAQCLFFMIAGYDTTSTTLQYLFYELVRHQDVQGKIVAEILSVVGASGEPSYDHCQKLKYLEAAIEETLRMYPPLHILTRKTTRDTTLNGVFIPANSGVLIPAYNIGRDPEFFRDPDTFVPERFLDADKHDVNPVTFLPFGYGSRQCIGMRLALMQLKLAAVHVLRRLKVVSATPEVLEIEDFSGTLVPKTPIQLFMEVRSV</sequence>
<evidence type="ECO:0000313" key="14">
    <source>
        <dbReference type="Proteomes" id="UP001497497"/>
    </source>
</evidence>
<dbReference type="GO" id="GO:0005789">
    <property type="term" value="C:endoplasmic reticulum membrane"/>
    <property type="evidence" value="ECO:0007669"/>
    <property type="project" value="UniProtKB-SubCell"/>
</dbReference>
<feature type="binding site" description="axial binding residue" evidence="10">
    <location>
        <position position="449"/>
    </location>
    <ligand>
        <name>heme</name>
        <dbReference type="ChEBI" id="CHEBI:30413"/>
    </ligand>
    <ligandPart>
        <name>Fe</name>
        <dbReference type="ChEBI" id="CHEBI:18248"/>
    </ligandPart>
</feature>